<dbReference type="EMBL" id="VSSQ01010239">
    <property type="protein sequence ID" value="MPM43802.1"/>
    <property type="molecule type" value="Genomic_DNA"/>
</dbReference>
<dbReference type="Pfam" id="PF23750">
    <property type="entry name" value="RsgI_M"/>
    <property type="match status" value="1"/>
</dbReference>
<keyword evidence="1" id="KW-0472">Membrane</keyword>
<gene>
    <name evidence="3" type="ORF">SDC9_90479</name>
</gene>
<feature type="domain" description="Anti-sigma factor RsgI-like middle" evidence="2">
    <location>
        <begin position="49"/>
        <end position="160"/>
    </location>
</feature>
<organism evidence="3">
    <name type="scientific">bioreactor metagenome</name>
    <dbReference type="NCBI Taxonomy" id="1076179"/>
    <lineage>
        <taxon>unclassified sequences</taxon>
        <taxon>metagenomes</taxon>
        <taxon>ecological metagenomes</taxon>
    </lineage>
</organism>
<dbReference type="InterPro" id="IPR055431">
    <property type="entry name" value="RsgI_M"/>
</dbReference>
<name>A0A644ZSG3_9ZZZZ</name>
<evidence type="ECO:0000313" key="3">
    <source>
        <dbReference type="EMBL" id="MPM43802.1"/>
    </source>
</evidence>
<evidence type="ECO:0000259" key="2">
    <source>
        <dbReference type="Pfam" id="PF23750"/>
    </source>
</evidence>
<comment type="caution">
    <text evidence="3">The sequence shown here is derived from an EMBL/GenBank/DDBJ whole genome shotgun (WGS) entry which is preliminary data.</text>
</comment>
<accession>A0A644ZSG3</accession>
<protein>
    <recommendedName>
        <fullName evidence="2">Anti-sigma factor RsgI-like middle domain-containing protein</fullName>
    </recommendedName>
</protein>
<reference evidence="3" key="1">
    <citation type="submission" date="2019-08" db="EMBL/GenBank/DDBJ databases">
        <authorList>
            <person name="Kucharzyk K."/>
            <person name="Murdoch R.W."/>
            <person name="Higgins S."/>
            <person name="Loffler F."/>
        </authorList>
    </citation>
    <scope>NUCLEOTIDE SEQUENCE</scope>
</reference>
<keyword evidence="1" id="KW-0812">Transmembrane</keyword>
<keyword evidence="1" id="KW-1133">Transmembrane helix</keyword>
<evidence type="ECO:0000256" key="1">
    <source>
        <dbReference type="SAM" id="Phobius"/>
    </source>
</evidence>
<dbReference type="AlphaFoldDB" id="A0A644ZSG3"/>
<proteinExistence type="predicted"/>
<sequence length="170" mass="18971">MVSIEVWVTGEYMKKIFGFLIKFFAFIVVLSIVFSGAAYCGYLYITPSSVISLKGNPSIRYSVNSFNRVIKVETDESNIEISNMVEDLSLNNKNISEAVQRTLEGISSGGYVSQYNNSGFTLSISNQDEKKANDLMEKLKKDVQTYLEGNSEVENVKIETAVNVTQKSTE</sequence>
<feature type="transmembrane region" description="Helical" evidence="1">
    <location>
        <begin position="23"/>
        <end position="45"/>
    </location>
</feature>